<dbReference type="OrthoDB" id="16816at2759"/>
<keyword evidence="1" id="KW-0489">Methyltransferase</keyword>
<dbReference type="InterPro" id="IPR029063">
    <property type="entry name" value="SAM-dependent_MTases_sf"/>
</dbReference>
<dbReference type="AlphaFoldDB" id="A0A2V3IGP4"/>
<sequence>MAEQMVERLHDIKRNFPRALDLFCGKAHVLRALQRHENGATKIGRLYQTDVHEVVVEAARSHADGLIAAEEDAFTFREGGELKVEDSSLDAVISAGGLHWVNDLVGVVRTACSKLKGDGVFLGVLLGGETLHELRASLQQAEDELLCRAVARTSPTVHVRDAARLLAAARLALPAADVERVVVSYRDMWSVMQHVRAMGEGNALVGRHHWAGRALFERAAAIYAERFGSADGDGVDATFDLIYVIGWKAHGSQLQSLSS</sequence>
<evidence type="ECO:0000256" key="2">
    <source>
        <dbReference type="ARBA" id="ARBA00022679"/>
    </source>
</evidence>
<reference evidence="4 5" key="1">
    <citation type="journal article" date="2018" name="Mol. Biol. Evol.">
        <title>Analysis of the draft genome of the red seaweed Gracilariopsis chorda provides insights into genome size evolution in Rhodophyta.</title>
        <authorList>
            <person name="Lee J."/>
            <person name="Yang E.C."/>
            <person name="Graf L."/>
            <person name="Yang J.H."/>
            <person name="Qiu H."/>
            <person name="Zel Zion U."/>
            <person name="Chan C.X."/>
            <person name="Stephens T.G."/>
            <person name="Weber A.P.M."/>
            <person name="Boo G.H."/>
            <person name="Boo S.M."/>
            <person name="Kim K.M."/>
            <person name="Shin Y."/>
            <person name="Jung M."/>
            <person name="Lee S.J."/>
            <person name="Yim H.S."/>
            <person name="Lee J.H."/>
            <person name="Bhattacharya D."/>
            <person name="Yoon H.S."/>
        </authorList>
    </citation>
    <scope>NUCLEOTIDE SEQUENCE [LARGE SCALE GENOMIC DNA]</scope>
    <source>
        <strain evidence="4 5">SKKU-2015</strain>
        <tissue evidence="4">Whole body</tissue>
    </source>
</reference>
<name>A0A2V3IGP4_9FLOR</name>
<dbReference type="SUPFAM" id="SSF53335">
    <property type="entry name" value="S-adenosyl-L-methionine-dependent methyltransferases"/>
    <property type="match status" value="1"/>
</dbReference>
<dbReference type="GO" id="GO:0032259">
    <property type="term" value="P:methylation"/>
    <property type="evidence" value="ECO:0007669"/>
    <property type="project" value="UniProtKB-KW"/>
</dbReference>
<dbReference type="Proteomes" id="UP000247409">
    <property type="component" value="Unassembled WGS sequence"/>
</dbReference>
<evidence type="ECO:0000313" key="4">
    <source>
        <dbReference type="EMBL" id="PXF41208.1"/>
    </source>
</evidence>
<evidence type="ECO:0000259" key="3">
    <source>
        <dbReference type="Pfam" id="PF08241"/>
    </source>
</evidence>
<dbReference type="InterPro" id="IPR050602">
    <property type="entry name" value="Malonyl-ACP_OMT"/>
</dbReference>
<keyword evidence="5" id="KW-1185">Reference proteome</keyword>
<dbReference type="GO" id="GO:0008757">
    <property type="term" value="F:S-adenosylmethionine-dependent methyltransferase activity"/>
    <property type="evidence" value="ECO:0007669"/>
    <property type="project" value="InterPro"/>
</dbReference>
<dbReference type="EMBL" id="NBIV01000227">
    <property type="protein sequence ID" value="PXF41208.1"/>
    <property type="molecule type" value="Genomic_DNA"/>
</dbReference>
<dbReference type="Gene3D" id="3.40.50.150">
    <property type="entry name" value="Vaccinia Virus protein VP39"/>
    <property type="match status" value="1"/>
</dbReference>
<gene>
    <name evidence="4" type="ORF">BWQ96_09063</name>
</gene>
<dbReference type="STRING" id="448386.A0A2V3IGP4"/>
<evidence type="ECO:0000313" key="5">
    <source>
        <dbReference type="Proteomes" id="UP000247409"/>
    </source>
</evidence>
<comment type="caution">
    <text evidence="4">The sequence shown here is derived from an EMBL/GenBank/DDBJ whole genome shotgun (WGS) entry which is preliminary data.</text>
</comment>
<dbReference type="Pfam" id="PF08241">
    <property type="entry name" value="Methyltransf_11"/>
    <property type="match status" value="1"/>
</dbReference>
<dbReference type="PANTHER" id="PTHR13090:SF1">
    <property type="entry name" value="ARGININE-HYDROXYLASE NDUFAF5, MITOCHONDRIAL"/>
    <property type="match status" value="1"/>
</dbReference>
<protein>
    <submittedName>
        <fullName evidence="4">Arginine-hydroxylase NDUFAF5, mitochondrial</fullName>
    </submittedName>
</protein>
<dbReference type="InterPro" id="IPR013216">
    <property type="entry name" value="Methyltransf_11"/>
</dbReference>
<dbReference type="CDD" id="cd02440">
    <property type="entry name" value="AdoMet_MTases"/>
    <property type="match status" value="1"/>
</dbReference>
<organism evidence="4 5">
    <name type="scientific">Gracilariopsis chorda</name>
    <dbReference type="NCBI Taxonomy" id="448386"/>
    <lineage>
        <taxon>Eukaryota</taxon>
        <taxon>Rhodophyta</taxon>
        <taxon>Florideophyceae</taxon>
        <taxon>Rhodymeniophycidae</taxon>
        <taxon>Gracilariales</taxon>
        <taxon>Gracilariaceae</taxon>
        <taxon>Gracilariopsis</taxon>
    </lineage>
</organism>
<evidence type="ECO:0000256" key="1">
    <source>
        <dbReference type="ARBA" id="ARBA00022603"/>
    </source>
</evidence>
<feature type="domain" description="Methyltransferase type 11" evidence="3">
    <location>
        <begin position="20"/>
        <end position="122"/>
    </location>
</feature>
<dbReference type="PANTHER" id="PTHR13090">
    <property type="entry name" value="ARGININE-HYDROXYLASE NDUFAF5, MITOCHONDRIAL"/>
    <property type="match status" value="1"/>
</dbReference>
<proteinExistence type="predicted"/>
<accession>A0A2V3IGP4</accession>
<keyword evidence="2" id="KW-0808">Transferase</keyword>